<evidence type="ECO:0000256" key="1">
    <source>
        <dbReference type="SAM" id="MobiDB-lite"/>
    </source>
</evidence>
<accession>A0ABP8IWP5</accession>
<feature type="chain" id="PRO_5045120875" description="Adhesin domain-containing protein" evidence="2">
    <location>
        <begin position="23"/>
        <end position="306"/>
    </location>
</feature>
<name>A0ABP8IWP5_9BACT</name>
<organism evidence="3 4">
    <name type="scientific">Hymenobacter koreensis</name>
    <dbReference type="NCBI Taxonomy" id="1084523"/>
    <lineage>
        <taxon>Bacteria</taxon>
        <taxon>Pseudomonadati</taxon>
        <taxon>Bacteroidota</taxon>
        <taxon>Cytophagia</taxon>
        <taxon>Cytophagales</taxon>
        <taxon>Hymenobacteraceae</taxon>
        <taxon>Hymenobacter</taxon>
    </lineage>
</organism>
<protein>
    <recommendedName>
        <fullName evidence="5">Adhesin domain-containing protein</fullName>
    </recommendedName>
</protein>
<dbReference type="Proteomes" id="UP001500454">
    <property type="component" value="Unassembled WGS sequence"/>
</dbReference>
<reference evidence="4" key="1">
    <citation type="journal article" date="2019" name="Int. J. Syst. Evol. Microbiol.">
        <title>The Global Catalogue of Microorganisms (GCM) 10K type strain sequencing project: providing services to taxonomists for standard genome sequencing and annotation.</title>
        <authorList>
            <consortium name="The Broad Institute Genomics Platform"/>
            <consortium name="The Broad Institute Genome Sequencing Center for Infectious Disease"/>
            <person name="Wu L."/>
            <person name="Ma J."/>
        </authorList>
    </citation>
    <scope>NUCLEOTIDE SEQUENCE [LARGE SCALE GENOMIC DNA]</scope>
    <source>
        <strain evidence="4">JCM 17924</strain>
    </source>
</reference>
<feature type="region of interest" description="Disordered" evidence="1">
    <location>
        <begin position="107"/>
        <end position="136"/>
    </location>
</feature>
<proteinExistence type="predicted"/>
<keyword evidence="2" id="KW-0732">Signal</keyword>
<feature type="signal peptide" evidence="2">
    <location>
        <begin position="1"/>
        <end position="22"/>
    </location>
</feature>
<dbReference type="RefSeq" id="WP_345222390.1">
    <property type="nucleotide sequence ID" value="NZ_BAABHA010000002.1"/>
</dbReference>
<sequence length="306" mass="33392">MKTAAIFSLVLTLLWLPSRLPAQDRKDHTASDKFNKEFALTGNVSRATLALYNIMGSVTVQGYSGKNVVVEVTRTLKAATPELLERGKKEAQPGFDQHGDSVLVYVAGPQDSRPQRRNNNGNSYQGRFSDNWTHNNSDRPGYTYSFDFVVKVPAAMEVRASTVNGGKMLVEDVTGPLQARNVNGSVTIRNAKSATVAHTVNGNVDVSYTDAPTSPATYHTVNGSITVTYPPNVSGDLHFKSLNGHLYTDFPQAEILPARVTANQQQDGQGTKYKLKKDTAVRLGKGGVDFRFETVNGNVTVKKQTR</sequence>
<evidence type="ECO:0000313" key="3">
    <source>
        <dbReference type="EMBL" id="GAA4377527.1"/>
    </source>
</evidence>
<evidence type="ECO:0000256" key="2">
    <source>
        <dbReference type="SAM" id="SignalP"/>
    </source>
</evidence>
<evidence type="ECO:0000313" key="4">
    <source>
        <dbReference type="Proteomes" id="UP001500454"/>
    </source>
</evidence>
<feature type="compositionally biased region" description="Polar residues" evidence="1">
    <location>
        <begin position="117"/>
        <end position="135"/>
    </location>
</feature>
<evidence type="ECO:0008006" key="5">
    <source>
        <dbReference type="Google" id="ProtNLM"/>
    </source>
</evidence>
<gene>
    <name evidence="3" type="ORF">GCM10023186_12740</name>
</gene>
<comment type="caution">
    <text evidence="3">The sequence shown here is derived from an EMBL/GenBank/DDBJ whole genome shotgun (WGS) entry which is preliminary data.</text>
</comment>
<dbReference type="EMBL" id="BAABHA010000002">
    <property type="protein sequence ID" value="GAA4377527.1"/>
    <property type="molecule type" value="Genomic_DNA"/>
</dbReference>
<keyword evidence="4" id="KW-1185">Reference proteome</keyword>